<comment type="caution">
    <text evidence="2">The sequence shown here is derived from an EMBL/GenBank/DDBJ whole genome shotgun (WGS) entry which is preliminary data.</text>
</comment>
<accession>A0ABQ3K7J1</accession>
<keyword evidence="1" id="KW-0732">Signal</keyword>
<evidence type="ECO:0000313" key="3">
    <source>
        <dbReference type="Proteomes" id="UP000649955"/>
    </source>
</evidence>
<evidence type="ECO:0008006" key="4">
    <source>
        <dbReference type="Google" id="ProtNLM"/>
    </source>
</evidence>
<sequence>MFTMLKSTAAGVAAAGLIFATAPAATAAQVSVVRNFYVPYGASYATGTATFTNRWVTLDGTLHAVGCGRVVYGDSYAAGKGIDGGSASSTPRCDGNWPIHIPVPADVVGGADSVLITLAAPDGAAARWAYRDISLSR</sequence>
<name>A0ABQ3K7J1_9PSEU</name>
<reference evidence="3" key="1">
    <citation type="journal article" date="2019" name="Int. J. Syst. Evol. Microbiol.">
        <title>The Global Catalogue of Microorganisms (GCM) 10K type strain sequencing project: providing services to taxonomists for standard genome sequencing and annotation.</title>
        <authorList>
            <consortium name="The Broad Institute Genomics Platform"/>
            <consortium name="The Broad Institute Genome Sequencing Center for Infectious Disease"/>
            <person name="Wu L."/>
            <person name="Ma J."/>
        </authorList>
    </citation>
    <scope>NUCLEOTIDE SEQUENCE [LARGE SCALE GENOMIC DNA]</scope>
    <source>
        <strain evidence="3">CGMCC 4.7680</strain>
    </source>
</reference>
<protein>
    <recommendedName>
        <fullName evidence="4">Secreted protein</fullName>
    </recommendedName>
</protein>
<evidence type="ECO:0000313" key="2">
    <source>
        <dbReference type="EMBL" id="GHG01348.1"/>
    </source>
</evidence>
<proteinExistence type="predicted"/>
<dbReference type="EMBL" id="BNAW01000004">
    <property type="protein sequence ID" value="GHG01348.1"/>
    <property type="molecule type" value="Genomic_DNA"/>
</dbReference>
<keyword evidence="3" id="KW-1185">Reference proteome</keyword>
<dbReference type="Proteomes" id="UP000649955">
    <property type="component" value="Unassembled WGS sequence"/>
</dbReference>
<evidence type="ECO:0000256" key="1">
    <source>
        <dbReference type="SAM" id="SignalP"/>
    </source>
</evidence>
<gene>
    <name evidence="2" type="ORF">GCM10017567_15710</name>
</gene>
<organism evidence="2 3">
    <name type="scientific">Amycolatopsis bullii</name>
    <dbReference type="NCBI Taxonomy" id="941987"/>
    <lineage>
        <taxon>Bacteria</taxon>
        <taxon>Bacillati</taxon>
        <taxon>Actinomycetota</taxon>
        <taxon>Actinomycetes</taxon>
        <taxon>Pseudonocardiales</taxon>
        <taxon>Pseudonocardiaceae</taxon>
        <taxon>Amycolatopsis</taxon>
    </lineage>
</organism>
<feature type="chain" id="PRO_5045236893" description="Secreted protein" evidence="1">
    <location>
        <begin position="28"/>
        <end position="137"/>
    </location>
</feature>
<feature type="signal peptide" evidence="1">
    <location>
        <begin position="1"/>
        <end position="27"/>
    </location>
</feature>